<evidence type="ECO:0000313" key="1">
    <source>
        <dbReference type="EMBL" id="QBK85349.1"/>
    </source>
</evidence>
<organism evidence="1">
    <name type="scientific">Iridovirus LCIVAC01</name>
    <dbReference type="NCBI Taxonomy" id="2506607"/>
    <lineage>
        <taxon>Viruses</taxon>
        <taxon>Varidnaviria</taxon>
        <taxon>Bamfordvirae</taxon>
        <taxon>Nucleocytoviricota</taxon>
        <taxon>Megaviricetes</taxon>
        <taxon>Pimascovirales</taxon>
        <taxon>Pimascovirales incertae sedis</taxon>
        <taxon>Iridoviridae</taxon>
    </lineage>
</organism>
<reference evidence="1" key="1">
    <citation type="journal article" date="2019" name="MBio">
        <title>Virus Genomes from Deep Sea Sediments Expand the Ocean Megavirome and Support Independent Origins of Viral Gigantism.</title>
        <authorList>
            <person name="Backstrom D."/>
            <person name="Yutin N."/>
            <person name="Jorgensen S.L."/>
            <person name="Dharamshi J."/>
            <person name="Homa F."/>
            <person name="Zaremba-Niedwiedzka K."/>
            <person name="Spang A."/>
            <person name="Wolf Y.I."/>
            <person name="Koonin E.V."/>
            <person name="Ettema T.J."/>
        </authorList>
    </citation>
    <scope>NUCLEOTIDE SEQUENCE</scope>
</reference>
<dbReference type="EMBL" id="MK500319">
    <property type="protein sequence ID" value="QBK85349.1"/>
    <property type="molecule type" value="Genomic_DNA"/>
</dbReference>
<accession>A0A481YQK8</accession>
<name>A0A481YQK8_9VIRU</name>
<gene>
    <name evidence="1" type="ORF">LCIVAC01_01580</name>
</gene>
<protein>
    <submittedName>
        <fullName evidence="1">Uncharacterized protein</fullName>
    </submittedName>
</protein>
<proteinExistence type="predicted"/>
<sequence>MEQTAMLNEINKLKDELTYQNTKMEQLLCSTKNVLNTKIEQCDSTNHPCSYAVSELQSNCCEKCAKRLEQEEREIAAGWKSESDVFCPREDTSFCFFPRGDEKFQTPESEEVWSDEKLDEELQNLEDLMNSEKEKEEIFPQNFNKDLARCVLCRKLIEGHGNNAQPLHEGRCCDECNVTKVIPERFNSITK</sequence>